<dbReference type="RefSeq" id="WP_087370336.1">
    <property type="nucleotide sequence ID" value="NZ_NFKK01000002.1"/>
</dbReference>
<keyword evidence="4 7" id="KW-0812">Transmembrane</keyword>
<evidence type="ECO:0000256" key="7">
    <source>
        <dbReference type="SAM" id="Phobius"/>
    </source>
</evidence>
<evidence type="ECO:0000313" key="8">
    <source>
        <dbReference type="EMBL" id="OUP54063.1"/>
    </source>
</evidence>
<keyword evidence="5 7" id="KW-1133">Transmembrane helix</keyword>
<feature type="transmembrane region" description="Helical" evidence="7">
    <location>
        <begin position="96"/>
        <end position="118"/>
    </location>
</feature>
<reference evidence="9" key="1">
    <citation type="submission" date="2017-04" db="EMBL/GenBank/DDBJ databases">
        <title>Function of individual gut microbiota members based on whole genome sequencing of pure cultures obtained from chicken caecum.</title>
        <authorList>
            <person name="Medvecky M."/>
            <person name="Cejkova D."/>
            <person name="Polansky O."/>
            <person name="Karasova D."/>
            <person name="Kubasova T."/>
            <person name="Cizek A."/>
            <person name="Rychlik I."/>
        </authorList>
    </citation>
    <scope>NUCLEOTIDE SEQUENCE [LARGE SCALE GENOMIC DNA]</scope>
    <source>
        <strain evidence="9">An180</strain>
    </source>
</reference>
<feature type="transmembrane region" description="Helical" evidence="7">
    <location>
        <begin position="165"/>
        <end position="182"/>
    </location>
</feature>
<evidence type="ECO:0000313" key="9">
    <source>
        <dbReference type="Proteomes" id="UP000195897"/>
    </source>
</evidence>
<dbReference type="GO" id="GO:0015293">
    <property type="term" value="F:symporter activity"/>
    <property type="evidence" value="ECO:0007669"/>
    <property type="project" value="UniProtKB-KW"/>
</dbReference>
<dbReference type="PANTHER" id="PTHR42865:SF7">
    <property type="entry name" value="PROTON_GLUTAMATE-ASPARTATE SYMPORTER"/>
    <property type="match status" value="1"/>
</dbReference>
<keyword evidence="3" id="KW-1003">Cell membrane</keyword>
<feature type="transmembrane region" description="Helical" evidence="7">
    <location>
        <begin position="36"/>
        <end position="57"/>
    </location>
</feature>
<proteinExistence type="predicted"/>
<dbReference type="EMBL" id="NFKK01000002">
    <property type="protein sequence ID" value="OUP54063.1"/>
    <property type="molecule type" value="Genomic_DNA"/>
</dbReference>
<organism evidence="8 9">
    <name type="scientific">Butyricicoccus pullicaecorum</name>
    <dbReference type="NCBI Taxonomy" id="501571"/>
    <lineage>
        <taxon>Bacteria</taxon>
        <taxon>Bacillati</taxon>
        <taxon>Bacillota</taxon>
        <taxon>Clostridia</taxon>
        <taxon>Eubacteriales</taxon>
        <taxon>Butyricicoccaceae</taxon>
        <taxon>Butyricicoccus</taxon>
    </lineage>
</organism>
<evidence type="ECO:0000256" key="5">
    <source>
        <dbReference type="ARBA" id="ARBA00022989"/>
    </source>
</evidence>
<evidence type="ECO:0000256" key="6">
    <source>
        <dbReference type="ARBA" id="ARBA00023136"/>
    </source>
</evidence>
<keyword evidence="6 7" id="KW-0472">Membrane</keyword>
<dbReference type="PRINTS" id="PR00173">
    <property type="entry name" value="EDTRNSPORT"/>
</dbReference>
<feature type="transmembrane region" description="Helical" evidence="7">
    <location>
        <begin position="320"/>
        <end position="343"/>
    </location>
</feature>
<feature type="transmembrane region" description="Helical" evidence="7">
    <location>
        <begin position="203"/>
        <end position="224"/>
    </location>
</feature>
<dbReference type="Gene3D" id="1.10.3860.10">
    <property type="entry name" value="Sodium:dicarboxylate symporter"/>
    <property type="match status" value="1"/>
</dbReference>
<comment type="caution">
    <text evidence="8">The sequence shown here is derived from an EMBL/GenBank/DDBJ whole genome shotgun (WGS) entry which is preliminary data.</text>
</comment>
<evidence type="ECO:0000256" key="2">
    <source>
        <dbReference type="ARBA" id="ARBA00022448"/>
    </source>
</evidence>
<name>A0A1Y4LBH0_9FIRM</name>
<accession>A0A1Y4LBH0</accession>
<dbReference type="InterPro" id="IPR001991">
    <property type="entry name" value="Na-dicarboxylate_symporter"/>
</dbReference>
<dbReference type="PANTHER" id="PTHR42865">
    <property type="entry name" value="PROTON/GLUTAMATE-ASPARTATE SYMPORTER"/>
    <property type="match status" value="1"/>
</dbReference>
<protein>
    <submittedName>
        <fullName evidence="8">Sodium:dicarboxylate symporter</fullName>
    </submittedName>
</protein>
<dbReference type="GO" id="GO:0005886">
    <property type="term" value="C:plasma membrane"/>
    <property type="evidence" value="ECO:0007669"/>
    <property type="project" value="UniProtKB-SubCell"/>
</dbReference>
<feature type="transmembrane region" description="Helical" evidence="7">
    <location>
        <begin position="373"/>
        <end position="393"/>
    </location>
</feature>
<feature type="transmembrane region" description="Helical" evidence="7">
    <location>
        <begin position="236"/>
        <end position="264"/>
    </location>
</feature>
<dbReference type="Proteomes" id="UP000195897">
    <property type="component" value="Unassembled WGS sequence"/>
</dbReference>
<feature type="transmembrane region" description="Helical" evidence="7">
    <location>
        <begin position="350"/>
        <end position="367"/>
    </location>
</feature>
<dbReference type="SUPFAM" id="SSF118215">
    <property type="entry name" value="Proton glutamate symport protein"/>
    <property type="match status" value="1"/>
</dbReference>
<feature type="transmembrane region" description="Helical" evidence="7">
    <location>
        <begin position="276"/>
        <end position="300"/>
    </location>
</feature>
<keyword evidence="2" id="KW-0813">Transport</keyword>
<feature type="transmembrane region" description="Helical" evidence="7">
    <location>
        <begin position="6"/>
        <end position="24"/>
    </location>
</feature>
<evidence type="ECO:0000256" key="4">
    <source>
        <dbReference type="ARBA" id="ARBA00022692"/>
    </source>
</evidence>
<dbReference type="Pfam" id="PF00375">
    <property type="entry name" value="SDF"/>
    <property type="match status" value="1"/>
</dbReference>
<sequence>MNFEPLEWGALLLTLIFFALLYYLDVKRQWDFGVRTLLATALGVVVGLVFPGHYTYVAAFGSIYTRVISALVIPLLLFSIVSSITNLGSSIRLKSIGLKTVLFLLLNTLLASIITLIASTATGIGSGFVYELAADYEAAEVPSILDTLIGLFPKNLAAHWAEGEVVPIVLFLVLVGIAFNKLHQEYAEQVAPFKAFIDAGNHVMGMVVNIVISFTPYAVLSLIARAVSRSTLSDLLPLLGVLVLTYILCAIQLFVVESVLLRVIGKLSPLAFFRKLWPAAVVAFTSQSSIGTIPVTVSQLKKLGVNEDIASFGASLGANLGMPGCAGIWPVLTAVFAIHILGLSYSPAQYIFLIVLAMVVAIGSVGVPGTATITATAVFVAAGLPVEIIFLLAPISSIVDMARTATNVIGAATATTLVAATEENQLDRAAYYDKAAHDTV</sequence>
<feature type="transmembrane region" description="Helical" evidence="7">
    <location>
        <begin position="63"/>
        <end position="84"/>
    </location>
</feature>
<dbReference type="AlphaFoldDB" id="A0A1Y4LBH0"/>
<comment type="subcellular location">
    <subcellularLocation>
        <location evidence="1">Cell membrane</location>
        <topology evidence="1">Multi-pass membrane protein</topology>
    </subcellularLocation>
</comment>
<gene>
    <name evidence="8" type="ORF">B5F17_02315</name>
</gene>
<evidence type="ECO:0000256" key="3">
    <source>
        <dbReference type="ARBA" id="ARBA00022475"/>
    </source>
</evidence>
<dbReference type="InterPro" id="IPR036458">
    <property type="entry name" value="Na:dicarbo_symporter_sf"/>
</dbReference>
<evidence type="ECO:0000256" key="1">
    <source>
        <dbReference type="ARBA" id="ARBA00004651"/>
    </source>
</evidence>